<accession>A0A1T4MT30</accession>
<gene>
    <name evidence="2" type="ORF">SAMN02745126_01949</name>
</gene>
<protein>
    <submittedName>
        <fullName evidence="2">Phospholipid transport system substrate-binding protein</fullName>
    </submittedName>
</protein>
<evidence type="ECO:0000313" key="3">
    <source>
        <dbReference type="Proteomes" id="UP000190092"/>
    </source>
</evidence>
<dbReference type="RefSeq" id="WP_170920863.1">
    <property type="nucleotide sequence ID" value="NZ_FUWJ01000002.1"/>
</dbReference>
<dbReference type="AlphaFoldDB" id="A0A1T4MT30"/>
<dbReference type="InterPro" id="IPR006311">
    <property type="entry name" value="TAT_signal"/>
</dbReference>
<proteinExistence type="predicted"/>
<dbReference type="Gene3D" id="3.10.450.710">
    <property type="entry name" value="Tgt2/MlaC"/>
    <property type="match status" value="1"/>
</dbReference>
<evidence type="ECO:0000313" key="2">
    <source>
        <dbReference type="EMBL" id="SJZ69974.1"/>
    </source>
</evidence>
<dbReference type="PANTHER" id="PTHR36573:SF1">
    <property type="entry name" value="INTERMEMBRANE PHOSPHOLIPID TRANSPORT SYSTEM BINDING PROTEIN MLAC"/>
    <property type="match status" value="1"/>
</dbReference>
<organism evidence="2 3">
    <name type="scientific">Enhydrobacter aerosaccus</name>
    <dbReference type="NCBI Taxonomy" id="225324"/>
    <lineage>
        <taxon>Bacteria</taxon>
        <taxon>Pseudomonadati</taxon>
        <taxon>Pseudomonadota</taxon>
        <taxon>Alphaproteobacteria</taxon>
        <taxon>Hyphomicrobiales</taxon>
        <taxon>Enhydrobacter</taxon>
    </lineage>
</organism>
<feature type="chain" id="PRO_5012594532" evidence="1">
    <location>
        <begin position="33"/>
        <end position="206"/>
    </location>
</feature>
<dbReference type="Pfam" id="PF05494">
    <property type="entry name" value="MlaC"/>
    <property type="match status" value="1"/>
</dbReference>
<evidence type="ECO:0000256" key="1">
    <source>
        <dbReference type="SAM" id="SignalP"/>
    </source>
</evidence>
<name>A0A1T4MT30_9HYPH</name>
<dbReference type="EMBL" id="FUWJ01000002">
    <property type="protein sequence ID" value="SJZ69974.1"/>
    <property type="molecule type" value="Genomic_DNA"/>
</dbReference>
<sequence>MSQFASRRHVLRLAAGAAAIASTLSVPLAVHAADAPAATFIESVANRVIELIKSTTPGPAREAAFKKVLETDFDLNFMGRSALGTHWNGTTPEEQQRFLKAAASAEAHAYSERFGQYLGQTLSVGRVSPRPNGVSVVDSKLNQSNGQPISIQWEVRDEAGRPRITDVKVEGVSMVMTRRSDFNSYIQNHGGKVDALIAELESRAKQ</sequence>
<feature type="signal peptide" evidence="1">
    <location>
        <begin position="1"/>
        <end position="32"/>
    </location>
</feature>
<keyword evidence="1" id="KW-0732">Signal</keyword>
<reference evidence="3" key="1">
    <citation type="submission" date="2017-02" db="EMBL/GenBank/DDBJ databases">
        <authorList>
            <person name="Varghese N."/>
            <person name="Submissions S."/>
        </authorList>
    </citation>
    <scope>NUCLEOTIDE SEQUENCE [LARGE SCALE GENOMIC DNA]</scope>
    <source>
        <strain evidence="3">ATCC 27094</strain>
    </source>
</reference>
<dbReference type="PROSITE" id="PS51318">
    <property type="entry name" value="TAT"/>
    <property type="match status" value="1"/>
</dbReference>
<dbReference type="STRING" id="225324.SAMN02745126_01949"/>
<keyword evidence="3" id="KW-1185">Reference proteome</keyword>
<dbReference type="PANTHER" id="PTHR36573">
    <property type="entry name" value="INTERMEMBRANE PHOSPHOLIPID TRANSPORT SYSTEM BINDING PROTEIN MLAC"/>
    <property type="match status" value="1"/>
</dbReference>
<dbReference type="Proteomes" id="UP000190092">
    <property type="component" value="Unassembled WGS sequence"/>
</dbReference>
<dbReference type="InterPro" id="IPR008869">
    <property type="entry name" value="MlaC/ttg2D"/>
</dbReference>
<dbReference type="InterPro" id="IPR042245">
    <property type="entry name" value="Tgt2/MlaC_sf"/>
</dbReference>